<protein>
    <submittedName>
        <fullName evidence="1">Uncharacterized conserved protein</fullName>
    </submittedName>
</protein>
<dbReference type="AlphaFoldDB" id="B5RMQ1"/>
<dbReference type="STRING" id="412419.BDU_709"/>
<evidence type="ECO:0000313" key="1">
    <source>
        <dbReference type="EMBL" id="ACH93637.1"/>
    </source>
</evidence>
<dbReference type="Proteomes" id="UP000000611">
    <property type="component" value="Chromosome"/>
</dbReference>
<evidence type="ECO:0000313" key="2">
    <source>
        <dbReference type="Proteomes" id="UP000000611"/>
    </source>
</evidence>
<dbReference type="HOGENOM" id="CLU_462082_0_0_12"/>
<dbReference type="eggNOG" id="ENOG502ZUQS">
    <property type="taxonomic scope" value="Bacteria"/>
</dbReference>
<dbReference type="RefSeq" id="WP_012538446.1">
    <property type="nucleotide sequence ID" value="NC_011229.1"/>
</dbReference>
<accession>B5RMQ1</accession>
<organism evidence="1 2">
    <name type="scientific">Borrelia duttonii (strain Ly)</name>
    <dbReference type="NCBI Taxonomy" id="412419"/>
    <lineage>
        <taxon>Bacteria</taxon>
        <taxon>Pseudomonadati</taxon>
        <taxon>Spirochaetota</taxon>
        <taxon>Spirochaetia</taxon>
        <taxon>Spirochaetales</taxon>
        <taxon>Borreliaceae</taxon>
        <taxon>Borrelia</taxon>
    </lineage>
</organism>
<gene>
    <name evidence="1" type="ordered locus">BDU_709</name>
</gene>
<keyword evidence="2" id="KW-1185">Reference proteome</keyword>
<reference evidence="1 2" key="1">
    <citation type="journal article" date="2008" name="PLoS Genet.">
        <title>The genome of Borrelia recurrentis, the agent of deadly louse-borne relapsing fever, is a degraded subset of tick-borne Borrelia duttonii.</title>
        <authorList>
            <person name="Lescot M."/>
            <person name="Audic S."/>
            <person name="Robert C."/>
            <person name="Nguyen T.T."/>
            <person name="Blanc G."/>
            <person name="Cutler S.J."/>
            <person name="Wincker P."/>
            <person name="Couloux A."/>
            <person name="Claverie J.-M."/>
            <person name="Raoult D."/>
            <person name="Drancourt M."/>
        </authorList>
    </citation>
    <scope>NUCLEOTIDE SEQUENCE [LARGE SCALE GENOMIC DNA]</scope>
    <source>
        <strain evidence="1 2">Ly</strain>
    </source>
</reference>
<proteinExistence type="predicted"/>
<name>B5RMQ1_BORDL</name>
<dbReference type="KEGG" id="bdu:BDU_709"/>
<dbReference type="OrthoDB" id="350117at2"/>
<sequence>MDKSNVSVYDSIDKLSRDSRAKLIREIKKNLSLNSSVLSLNSSNYLDSDSAVQVDDFLSKKFMEESFWIRIWIYILSFFQRDRTKEDVYKIYLLKNLERRVNNMYKNSVIDFRKGYLRVGFVEMFFEFYCHLVKLKGYFRMLESDNIVEQAMFEIIQGKIPNSKSKMEDFLEPEEYEQFVKKDKSQKELDEIIKIKINNYISSIPSQIYVVVEEMFEFFYILNSVAFFPYKSFFSFFDIELLDDKDNFDIADLDGTISTSFESVDKYFKCFCEIVHTLRDVVINEEVLKIIIKNYFLIVKSNENGILNEENLLDVDSIFKNMLGIIIKLINLSKTLPYLDVFKIYYENPVLTPKKYVPCFDVRSFYENILFLNVSEQLVENYSKSVTSMATKELKSLIKNYNVIMNLDKIIFKGLDLDYSVFKKLYFMNEFFKCIYDVRMMEVLKTVNNVVLAHNTDLRSLYIKLERDINILRKEIYDLYFELNYRNGEYENYNSEDYSSDDSYRDKTLEWCLKEVETIKRLVFKFISCFVDLREKYIALLDNNNAFIQSALNMFNKLSTEDNVKISLSYVINNMLLIVKQALFVLENL</sequence>
<dbReference type="EMBL" id="CP000976">
    <property type="protein sequence ID" value="ACH93637.1"/>
    <property type="molecule type" value="Genomic_DNA"/>
</dbReference>